<evidence type="ECO:0000313" key="3">
    <source>
        <dbReference type="EMBL" id="NMB91451.1"/>
    </source>
</evidence>
<dbReference type="PANTHER" id="PTHR31157">
    <property type="entry name" value="SCP DOMAIN-CONTAINING PROTEIN"/>
    <property type="match status" value="1"/>
</dbReference>
<dbReference type="Gene3D" id="3.40.33.10">
    <property type="entry name" value="CAP"/>
    <property type="match status" value="1"/>
</dbReference>
<feature type="domain" description="SCP" evidence="2">
    <location>
        <begin position="91"/>
        <end position="209"/>
    </location>
</feature>
<keyword evidence="1" id="KW-0812">Transmembrane</keyword>
<dbReference type="InterPro" id="IPR035940">
    <property type="entry name" value="CAP_sf"/>
</dbReference>
<feature type="transmembrane region" description="Helical" evidence="1">
    <location>
        <begin position="53"/>
        <end position="71"/>
    </location>
</feature>
<reference evidence="3 4" key="1">
    <citation type="journal article" date="2020" name="Biotechnol. Biofuels">
        <title>New insights from the biogas microbiome by comprehensive genome-resolved metagenomics of nearly 1600 species originating from multiple anaerobic digesters.</title>
        <authorList>
            <person name="Campanaro S."/>
            <person name="Treu L."/>
            <person name="Rodriguez-R L.M."/>
            <person name="Kovalovszki A."/>
            <person name="Ziels R.M."/>
            <person name="Maus I."/>
            <person name="Zhu X."/>
            <person name="Kougias P.G."/>
            <person name="Basile A."/>
            <person name="Luo G."/>
            <person name="Schluter A."/>
            <person name="Konstantinidis K.T."/>
            <person name="Angelidaki I."/>
        </authorList>
    </citation>
    <scope>NUCLEOTIDE SEQUENCE [LARGE SCALE GENOMIC DNA]</scope>
    <source>
        <strain evidence="3">AS27yjCOA_202</strain>
    </source>
</reference>
<dbReference type="PANTHER" id="PTHR31157:SF1">
    <property type="entry name" value="SCP DOMAIN-CONTAINING PROTEIN"/>
    <property type="match status" value="1"/>
</dbReference>
<dbReference type="InterPro" id="IPR014044">
    <property type="entry name" value="CAP_dom"/>
</dbReference>
<evidence type="ECO:0000313" key="4">
    <source>
        <dbReference type="Proteomes" id="UP000590542"/>
    </source>
</evidence>
<dbReference type="EMBL" id="JAAZNV010000006">
    <property type="protein sequence ID" value="NMB91451.1"/>
    <property type="molecule type" value="Genomic_DNA"/>
</dbReference>
<dbReference type="Pfam" id="PF00188">
    <property type="entry name" value="CAP"/>
    <property type="match status" value="1"/>
</dbReference>
<name>A0A7X9E710_UNCKA</name>
<protein>
    <submittedName>
        <fullName evidence="3">CAP domain-containing protein</fullName>
    </submittedName>
</protein>
<dbReference type="Proteomes" id="UP000590542">
    <property type="component" value="Unassembled WGS sequence"/>
</dbReference>
<evidence type="ECO:0000259" key="2">
    <source>
        <dbReference type="Pfam" id="PF00188"/>
    </source>
</evidence>
<comment type="caution">
    <text evidence="3">The sequence shown here is derived from an EMBL/GenBank/DDBJ whole genome shotgun (WGS) entry which is preliminary data.</text>
</comment>
<dbReference type="CDD" id="cd05379">
    <property type="entry name" value="CAP_bacterial"/>
    <property type="match status" value="1"/>
</dbReference>
<dbReference type="SUPFAM" id="SSF55797">
    <property type="entry name" value="PR-1-like"/>
    <property type="match status" value="1"/>
</dbReference>
<keyword evidence="1" id="KW-1133">Transmembrane helix</keyword>
<evidence type="ECO:0000256" key="1">
    <source>
        <dbReference type="SAM" id="Phobius"/>
    </source>
</evidence>
<accession>A0A7X9E710</accession>
<dbReference type="AlphaFoldDB" id="A0A7X9E710"/>
<keyword evidence="1" id="KW-0472">Membrane</keyword>
<sequence>MPFNLFKEKAQENPAVIKHWRKNPKSIEKYQFVYNFLPNPDKKRRASLISNKAVFIYCSLIVIVTLAFRIIPKFAPGVLGYASNINVKDLLEYTNGKREEVGLSDLKLNSKLTLAAQEKAADMFKDGYWAHVAPDGAEPWDFILAQNYDYIYAGENLAKNFSTSKEVVEAWYKSPSHKSNLLGANYDEVGFAVVNGVLNGYETTLVVQMFGRPREPSMVASVYEEESVLKESVNNSTLEPVKGSQTSALESSSFSPSTVVSTPKVDMTLAAKSISLAFGGFVGSLLAIDMWYSRKKGINKFTGQTFAHIIILIVVIISVWFVLQPGIVL</sequence>
<organism evidence="3 4">
    <name type="scientific">candidate division WWE3 bacterium</name>
    <dbReference type="NCBI Taxonomy" id="2053526"/>
    <lineage>
        <taxon>Bacteria</taxon>
        <taxon>Katanobacteria</taxon>
    </lineage>
</organism>
<feature type="transmembrane region" description="Helical" evidence="1">
    <location>
        <begin position="274"/>
        <end position="293"/>
    </location>
</feature>
<gene>
    <name evidence="3" type="ORF">GYA37_01225</name>
</gene>
<feature type="transmembrane region" description="Helical" evidence="1">
    <location>
        <begin position="305"/>
        <end position="323"/>
    </location>
</feature>
<proteinExistence type="predicted"/>